<dbReference type="GO" id="GO:0008270">
    <property type="term" value="F:zinc ion binding"/>
    <property type="evidence" value="ECO:0007669"/>
    <property type="project" value="InterPro"/>
</dbReference>
<dbReference type="PANTHER" id="PTHR38111">
    <property type="entry name" value="ZN(2)-C6 FUNGAL-TYPE DOMAIN-CONTAINING PROTEIN-RELATED"/>
    <property type="match status" value="1"/>
</dbReference>
<feature type="domain" description="Zn(2)-C6 fungal-type" evidence="2">
    <location>
        <begin position="7"/>
        <end position="35"/>
    </location>
</feature>
<protein>
    <recommendedName>
        <fullName evidence="2">Zn(2)-C6 fungal-type domain-containing protein</fullName>
    </recommendedName>
</protein>
<gene>
    <name evidence="3" type="ORF">OIDMADRAFT_31062</name>
</gene>
<organism evidence="3 4">
    <name type="scientific">Oidiodendron maius (strain Zn)</name>
    <dbReference type="NCBI Taxonomy" id="913774"/>
    <lineage>
        <taxon>Eukaryota</taxon>
        <taxon>Fungi</taxon>
        <taxon>Dikarya</taxon>
        <taxon>Ascomycota</taxon>
        <taxon>Pezizomycotina</taxon>
        <taxon>Leotiomycetes</taxon>
        <taxon>Leotiomycetes incertae sedis</taxon>
        <taxon>Myxotrichaceae</taxon>
        <taxon>Oidiodendron</taxon>
    </lineage>
</organism>
<dbReference type="InParanoid" id="A0A0C3D8J6"/>
<dbReference type="SUPFAM" id="SSF57701">
    <property type="entry name" value="Zn2/Cys6 DNA-binding domain"/>
    <property type="match status" value="1"/>
</dbReference>
<sequence>MVRRTRGCLRCARRKIKCDQRTLHCKNCERIGKLCPGVYQGLLMVHACSDPSASSGPTIGIHSSTSLSTLQPSNGSVYEQFLISTFVAYLAKPRTGNLEPESWMRYLPTFASSSRIMTCAIRATTLAFFAQLIGNVAMKVEANQWYATALHEEQAHVQQLLYHRPTPEDICAPLLLMYYELIHPTTTGGWMKHLVGASKLVELIGPENCQTGLCHSLFRALRLLMACLSISSGKISHFASAQWCTIPFTQNPKQPSDNLIDLLFSASKYLSIFDPQLGGYTAQHLVDQEDSLILLINKLTEVESQYRLQMEMPLDYHMQCQATDAEKVASPQINLIVIGSDDFCSVVPFSIIPASWVILSHLSILTKADASRGEQFDYHAA</sequence>
<reference evidence="4" key="2">
    <citation type="submission" date="2015-01" db="EMBL/GenBank/DDBJ databases">
        <title>Evolutionary Origins and Diversification of the Mycorrhizal Mutualists.</title>
        <authorList>
            <consortium name="DOE Joint Genome Institute"/>
            <consortium name="Mycorrhizal Genomics Consortium"/>
            <person name="Kohler A."/>
            <person name="Kuo A."/>
            <person name="Nagy L.G."/>
            <person name="Floudas D."/>
            <person name="Copeland A."/>
            <person name="Barry K.W."/>
            <person name="Cichocki N."/>
            <person name="Veneault-Fourrey C."/>
            <person name="LaButti K."/>
            <person name="Lindquist E.A."/>
            <person name="Lipzen A."/>
            <person name="Lundell T."/>
            <person name="Morin E."/>
            <person name="Murat C."/>
            <person name="Riley R."/>
            <person name="Ohm R."/>
            <person name="Sun H."/>
            <person name="Tunlid A."/>
            <person name="Henrissat B."/>
            <person name="Grigoriev I.V."/>
            <person name="Hibbett D.S."/>
            <person name="Martin F."/>
        </authorList>
    </citation>
    <scope>NUCLEOTIDE SEQUENCE [LARGE SCALE GENOMIC DNA]</scope>
    <source>
        <strain evidence="4">Zn</strain>
    </source>
</reference>
<dbReference type="InterPro" id="IPR036864">
    <property type="entry name" value="Zn2-C6_fun-type_DNA-bd_sf"/>
</dbReference>
<accession>A0A0C3D8J6</accession>
<dbReference type="InterPro" id="IPR001138">
    <property type="entry name" value="Zn2Cys6_DnaBD"/>
</dbReference>
<reference evidence="3 4" key="1">
    <citation type="submission" date="2014-04" db="EMBL/GenBank/DDBJ databases">
        <authorList>
            <consortium name="DOE Joint Genome Institute"/>
            <person name="Kuo A."/>
            <person name="Martino E."/>
            <person name="Perotto S."/>
            <person name="Kohler A."/>
            <person name="Nagy L.G."/>
            <person name="Floudas D."/>
            <person name="Copeland A."/>
            <person name="Barry K.W."/>
            <person name="Cichocki N."/>
            <person name="Veneault-Fourrey C."/>
            <person name="LaButti K."/>
            <person name="Lindquist E.A."/>
            <person name="Lipzen A."/>
            <person name="Lundell T."/>
            <person name="Morin E."/>
            <person name="Murat C."/>
            <person name="Sun H."/>
            <person name="Tunlid A."/>
            <person name="Henrissat B."/>
            <person name="Grigoriev I.V."/>
            <person name="Hibbett D.S."/>
            <person name="Martin F."/>
            <person name="Nordberg H.P."/>
            <person name="Cantor M.N."/>
            <person name="Hua S.X."/>
        </authorList>
    </citation>
    <scope>NUCLEOTIDE SEQUENCE [LARGE SCALE GENOMIC DNA]</scope>
    <source>
        <strain evidence="3 4">Zn</strain>
    </source>
</reference>
<dbReference type="InterPro" id="IPR053178">
    <property type="entry name" value="Osmoadaptation_assoc"/>
</dbReference>
<dbReference type="Pfam" id="PF00172">
    <property type="entry name" value="Zn_clus"/>
    <property type="match status" value="1"/>
</dbReference>
<dbReference type="Proteomes" id="UP000054321">
    <property type="component" value="Unassembled WGS sequence"/>
</dbReference>
<evidence type="ECO:0000313" key="3">
    <source>
        <dbReference type="EMBL" id="KIM98237.1"/>
    </source>
</evidence>
<dbReference type="Pfam" id="PF11951">
    <property type="entry name" value="Fungal_trans_2"/>
    <property type="match status" value="1"/>
</dbReference>
<dbReference type="EMBL" id="KN832880">
    <property type="protein sequence ID" value="KIM98237.1"/>
    <property type="molecule type" value="Genomic_DNA"/>
</dbReference>
<keyword evidence="1" id="KW-0539">Nucleus</keyword>
<dbReference type="OrthoDB" id="3525185at2759"/>
<dbReference type="HOGENOM" id="CLU_043567_1_0_1"/>
<dbReference type="SMART" id="SM00066">
    <property type="entry name" value="GAL4"/>
    <property type="match status" value="1"/>
</dbReference>
<evidence type="ECO:0000313" key="4">
    <source>
        <dbReference type="Proteomes" id="UP000054321"/>
    </source>
</evidence>
<dbReference type="PROSITE" id="PS00463">
    <property type="entry name" value="ZN2_CY6_FUNGAL_1"/>
    <property type="match status" value="1"/>
</dbReference>
<dbReference type="Gene3D" id="4.10.240.10">
    <property type="entry name" value="Zn(2)-C6 fungal-type DNA-binding domain"/>
    <property type="match status" value="1"/>
</dbReference>
<proteinExistence type="predicted"/>
<evidence type="ECO:0000259" key="2">
    <source>
        <dbReference type="PROSITE" id="PS50048"/>
    </source>
</evidence>
<dbReference type="PANTHER" id="PTHR38111:SF2">
    <property type="entry name" value="FINGER DOMAIN PROTEIN, PUTATIVE (AFU_ORTHOLOGUE AFUA_1G01560)-RELATED"/>
    <property type="match status" value="1"/>
</dbReference>
<dbReference type="CDD" id="cd00067">
    <property type="entry name" value="GAL4"/>
    <property type="match status" value="1"/>
</dbReference>
<dbReference type="AlphaFoldDB" id="A0A0C3D8J6"/>
<dbReference type="InterPro" id="IPR021858">
    <property type="entry name" value="Fun_TF"/>
</dbReference>
<name>A0A0C3D8J6_OIDMZ</name>
<evidence type="ECO:0000256" key="1">
    <source>
        <dbReference type="ARBA" id="ARBA00023242"/>
    </source>
</evidence>
<dbReference type="PROSITE" id="PS50048">
    <property type="entry name" value="ZN2_CY6_FUNGAL_2"/>
    <property type="match status" value="1"/>
</dbReference>
<dbReference type="GO" id="GO:0000981">
    <property type="term" value="F:DNA-binding transcription factor activity, RNA polymerase II-specific"/>
    <property type="evidence" value="ECO:0007669"/>
    <property type="project" value="InterPro"/>
</dbReference>
<keyword evidence="4" id="KW-1185">Reference proteome</keyword>